<dbReference type="PROSITE" id="PS50249">
    <property type="entry name" value="MPN"/>
    <property type="match status" value="1"/>
</dbReference>
<keyword evidence="6" id="KW-1185">Reference proteome</keyword>
<keyword evidence="2" id="KW-0736">Signalosome</keyword>
<dbReference type="GO" id="GO:0008180">
    <property type="term" value="C:COP9 signalosome"/>
    <property type="evidence" value="ECO:0007669"/>
    <property type="project" value="UniProtKB-UniRule"/>
</dbReference>
<feature type="region of interest" description="Disordered" evidence="3">
    <location>
        <begin position="335"/>
        <end position="361"/>
    </location>
</feature>
<dbReference type="CDD" id="cd08063">
    <property type="entry name" value="MPN_CSN6"/>
    <property type="match status" value="1"/>
</dbReference>
<dbReference type="InterPro" id="IPR024969">
    <property type="entry name" value="EIF3F/CSN6-like_C"/>
</dbReference>
<dbReference type="Pfam" id="PF01398">
    <property type="entry name" value="JAB"/>
    <property type="match status" value="1"/>
</dbReference>
<dbReference type="GO" id="GO:0008237">
    <property type="term" value="F:metallopeptidase activity"/>
    <property type="evidence" value="ECO:0007669"/>
    <property type="project" value="InterPro"/>
</dbReference>
<evidence type="ECO:0000256" key="2">
    <source>
        <dbReference type="RuleBase" id="RU367006"/>
    </source>
</evidence>
<evidence type="ECO:0000313" key="6">
    <source>
        <dbReference type="Proteomes" id="UP000245771"/>
    </source>
</evidence>
<comment type="function">
    <text evidence="2">Component of the COP9 signalosome complex (CSN), a complex involved in various cellular and developmental processes.</text>
</comment>
<feature type="domain" description="MPN" evidence="4">
    <location>
        <begin position="34"/>
        <end position="165"/>
    </location>
</feature>
<evidence type="ECO:0000259" key="4">
    <source>
        <dbReference type="PROSITE" id="PS50249"/>
    </source>
</evidence>
<keyword evidence="2" id="KW-0963">Cytoplasm</keyword>
<protein>
    <recommendedName>
        <fullName evidence="2">COP9 signalosome complex subunit 6</fullName>
    </recommendedName>
</protein>
<keyword evidence="2" id="KW-0539">Nucleus</keyword>
<reference evidence="5 6" key="1">
    <citation type="journal article" date="2018" name="Mol. Biol. Evol.">
        <title>Broad Genomic Sampling Reveals a Smut Pathogenic Ancestry of the Fungal Clade Ustilaginomycotina.</title>
        <authorList>
            <person name="Kijpornyongpan T."/>
            <person name="Mondo S.J."/>
            <person name="Barry K."/>
            <person name="Sandor L."/>
            <person name="Lee J."/>
            <person name="Lipzen A."/>
            <person name="Pangilinan J."/>
            <person name="LaButti K."/>
            <person name="Hainaut M."/>
            <person name="Henrissat B."/>
            <person name="Grigoriev I.V."/>
            <person name="Spatafora J.W."/>
            <person name="Aime M.C."/>
        </authorList>
    </citation>
    <scope>NUCLEOTIDE SEQUENCE [LARGE SCALE GENOMIC DNA]</scope>
    <source>
        <strain evidence="5 6">MCA 3882</strain>
    </source>
</reference>
<dbReference type="AlphaFoldDB" id="A0A316VAK1"/>
<dbReference type="InParanoid" id="A0A316VAK1"/>
<dbReference type="GO" id="GO:0005737">
    <property type="term" value="C:cytoplasm"/>
    <property type="evidence" value="ECO:0007669"/>
    <property type="project" value="UniProtKB-SubCell"/>
</dbReference>
<dbReference type="GO" id="GO:0000338">
    <property type="term" value="P:protein deneddylation"/>
    <property type="evidence" value="ECO:0007669"/>
    <property type="project" value="InterPro"/>
</dbReference>
<dbReference type="Pfam" id="PF13012">
    <property type="entry name" value="MitMem_reg"/>
    <property type="match status" value="1"/>
</dbReference>
<accession>A0A316VAK1</accession>
<dbReference type="GeneID" id="37024488"/>
<dbReference type="SMART" id="SM00232">
    <property type="entry name" value="JAB_MPN"/>
    <property type="match status" value="1"/>
</dbReference>
<evidence type="ECO:0000313" key="5">
    <source>
        <dbReference type="EMBL" id="PWN34108.1"/>
    </source>
</evidence>
<organism evidence="5 6">
    <name type="scientific">Meira miltonrushii</name>
    <dbReference type="NCBI Taxonomy" id="1280837"/>
    <lineage>
        <taxon>Eukaryota</taxon>
        <taxon>Fungi</taxon>
        <taxon>Dikarya</taxon>
        <taxon>Basidiomycota</taxon>
        <taxon>Ustilaginomycotina</taxon>
        <taxon>Exobasidiomycetes</taxon>
        <taxon>Exobasidiales</taxon>
        <taxon>Brachybasidiaceae</taxon>
        <taxon>Meira</taxon>
    </lineage>
</organism>
<name>A0A316VAK1_9BASI</name>
<dbReference type="Gene3D" id="3.40.140.10">
    <property type="entry name" value="Cytidine Deaminase, domain 2"/>
    <property type="match status" value="1"/>
</dbReference>
<dbReference type="OrthoDB" id="1378at2759"/>
<gene>
    <name evidence="5" type="ORF">FA14DRAFT_68639</name>
</gene>
<dbReference type="InterPro" id="IPR037518">
    <property type="entry name" value="MPN"/>
</dbReference>
<dbReference type="PANTHER" id="PTHR10540:SF8">
    <property type="entry name" value="COP9 SIGNALOSOME COMPLEX SUBUNIT 6"/>
    <property type="match status" value="1"/>
</dbReference>
<feature type="compositionally biased region" description="Basic residues" evidence="3">
    <location>
        <begin position="345"/>
        <end position="355"/>
    </location>
</feature>
<dbReference type="RefSeq" id="XP_025354410.1">
    <property type="nucleotide sequence ID" value="XM_025502707.1"/>
</dbReference>
<comment type="similarity">
    <text evidence="1 2">Belongs to the peptidase M67A family. CSN6 subfamily.</text>
</comment>
<sequence length="361" mass="39577">MASTSTAGSQGLKVLEASPVVLDDANDAAVGITIRLHPLPIINMSEHMVRSSVQPIGGKSNRIAGALLGNHLGREVEIHTTFELLVGEEDRIDQEYLRARQAQFKQVFPTFDLLGWYSSGSIPLPQDMSIHRQLLEYNESPLFLQLSPSQNAIGQARSKGELPIGIYETFVDVSHSVRPDQGEGAGLEKGPDMYFRPANYQIETGEAERIAVDHTSKPPVDDGDGQSSLIANLTTQQNAIKMLLDRIQSIVSYVDDVQAKKLPNDHESLRQIASLVAGIPASGNLPEFKQEFLTEYNDLLLTTYLSDMTNGISTMNELVDKFDFTQVGNDDGLGGIARPSTSRFRSGRGAHRMGRNAKMNQ</sequence>
<dbReference type="InterPro" id="IPR033859">
    <property type="entry name" value="MPN_CSN6"/>
</dbReference>
<evidence type="ECO:0000256" key="1">
    <source>
        <dbReference type="ARBA" id="ARBA00010893"/>
    </source>
</evidence>
<evidence type="ECO:0000256" key="3">
    <source>
        <dbReference type="SAM" id="MobiDB-lite"/>
    </source>
</evidence>
<dbReference type="STRING" id="1280837.A0A316VAK1"/>
<dbReference type="Proteomes" id="UP000245771">
    <property type="component" value="Unassembled WGS sequence"/>
</dbReference>
<dbReference type="PANTHER" id="PTHR10540">
    <property type="entry name" value="EUKARYOTIC TRANSLATION INITIATION FACTOR 3 SUBUNIT F-RELATED"/>
    <property type="match status" value="1"/>
</dbReference>
<dbReference type="InterPro" id="IPR000555">
    <property type="entry name" value="JAMM/MPN+_dom"/>
</dbReference>
<dbReference type="EMBL" id="KZ819604">
    <property type="protein sequence ID" value="PWN34108.1"/>
    <property type="molecule type" value="Genomic_DNA"/>
</dbReference>
<proteinExistence type="inferred from homology"/>
<comment type="subcellular location">
    <subcellularLocation>
        <location evidence="2">Cytoplasm</location>
    </subcellularLocation>
    <subcellularLocation>
        <location evidence="2">Nucleus</location>
    </subcellularLocation>
</comment>